<dbReference type="Pfam" id="PF01177">
    <property type="entry name" value="Asp_Glu_race"/>
    <property type="match status" value="1"/>
</dbReference>
<dbReference type="GO" id="GO:0008881">
    <property type="term" value="F:glutamate racemase activity"/>
    <property type="evidence" value="ECO:0007669"/>
    <property type="project" value="UniProtKB-UniRule"/>
</dbReference>
<dbReference type="PROSITE" id="PS00923">
    <property type="entry name" value="ASP_GLU_RACEMASE_1"/>
    <property type="match status" value="1"/>
</dbReference>
<keyword evidence="5 8" id="KW-0413">Isomerase</keyword>
<dbReference type="InterPro" id="IPR033134">
    <property type="entry name" value="Asp/Glu_racemase_AS_2"/>
</dbReference>
<dbReference type="PANTHER" id="PTHR21198:SF2">
    <property type="entry name" value="GLUTAMATE RACEMASE"/>
    <property type="match status" value="1"/>
</dbReference>
<gene>
    <name evidence="9" type="primary">racE</name>
    <name evidence="8" type="synonym">murI</name>
    <name evidence="9" type="ORF">ABG79_00573</name>
</gene>
<protein>
    <recommendedName>
        <fullName evidence="7 8">Glutamate racemase</fullName>
        <ecNumber evidence="2 8">5.1.1.3</ecNumber>
    </recommendedName>
</protein>
<dbReference type="GO" id="GO:0071555">
    <property type="term" value="P:cell wall organization"/>
    <property type="evidence" value="ECO:0007669"/>
    <property type="project" value="UniProtKB-KW"/>
</dbReference>
<evidence type="ECO:0000313" key="10">
    <source>
        <dbReference type="Proteomes" id="UP000052015"/>
    </source>
</evidence>
<keyword evidence="6 8" id="KW-0961">Cell wall biogenesis/degradation</keyword>
<evidence type="ECO:0000313" key="9">
    <source>
        <dbReference type="EMBL" id="KRQ87768.1"/>
    </source>
</evidence>
<dbReference type="NCBIfam" id="TIGR00067">
    <property type="entry name" value="glut_race"/>
    <property type="match status" value="1"/>
</dbReference>
<reference evidence="9 10" key="1">
    <citation type="submission" date="2015-09" db="EMBL/GenBank/DDBJ databases">
        <title>Draft genome sequence of a Caloramator mitchellensis, a moderate thermophile from the Great Artesian Basin of Australia.</title>
        <authorList>
            <person name="Patel B.K."/>
        </authorList>
    </citation>
    <scope>NUCLEOTIDE SEQUENCE [LARGE SCALE GENOMIC DNA]</scope>
    <source>
        <strain evidence="9 10">VF08</strain>
    </source>
</reference>
<dbReference type="InterPro" id="IPR001920">
    <property type="entry name" value="Asp/Glu_race"/>
</dbReference>
<keyword evidence="3 8" id="KW-0133">Cell shape</keyword>
<dbReference type="InterPro" id="IPR018187">
    <property type="entry name" value="Asp/Glu_racemase_AS_1"/>
</dbReference>
<feature type="active site" description="Proton donor/acceptor" evidence="8">
    <location>
        <position position="186"/>
    </location>
</feature>
<dbReference type="UniPathway" id="UPA00219"/>
<dbReference type="Gene3D" id="3.40.50.1860">
    <property type="match status" value="2"/>
</dbReference>
<dbReference type="GO" id="GO:0009252">
    <property type="term" value="P:peptidoglycan biosynthetic process"/>
    <property type="evidence" value="ECO:0007669"/>
    <property type="project" value="UniProtKB-UniRule"/>
</dbReference>
<dbReference type="STRING" id="908809.ABG79_00573"/>
<dbReference type="FunFam" id="3.40.50.1860:FF:000002">
    <property type="entry name" value="Glutamate racemase"/>
    <property type="match status" value="1"/>
</dbReference>
<feature type="active site" description="Proton donor/acceptor" evidence="8">
    <location>
        <position position="75"/>
    </location>
</feature>
<evidence type="ECO:0000256" key="2">
    <source>
        <dbReference type="ARBA" id="ARBA00013090"/>
    </source>
</evidence>
<dbReference type="GO" id="GO:0008360">
    <property type="term" value="P:regulation of cell shape"/>
    <property type="evidence" value="ECO:0007669"/>
    <property type="project" value="UniProtKB-KW"/>
</dbReference>
<dbReference type="InterPro" id="IPR015942">
    <property type="entry name" value="Asp/Glu/hydantoin_racemase"/>
</dbReference>
<comment type="caution">
    <text evidence="9">The sequence shown here is derived from an EMBL/GenBank/DDBJ whole genome shotgun (WGS) entry which is preliminary data.</text>
</comment>
<dbReference type="EC" id="5.1.1.3" evidence="2 8"/>
<feature type="binding site" evidence="8">
    <location>
        <begin position="12"/>
        <end position="13"/>
    </location>
    <ligand>
        <name>substrate</name>
    </ligand>
</feature>
<evidence type="ECO:0000256" key="3">
    <source>
        <dbReference type="ARBA" id="ARBA00022960"/>
    </source>
</evidence>
<comment type="similarity">
    <text evidence="8">Belongs to the aspartate/glutamate racemases family.</text>
</comment>
<feature type="binding site" evidence="8">
    <location>
        <begin position="44"/>
        <end position="45"/>
    </location>
    <ligand>
        <name>substrate</name>
    </ligand>
</feature>
<accession>A0A0R3JW68</accession>
<evidence type="ECO:0000256" key="4">
    <source>
        <dbReference type="ARBA" id="ARBA00022984"/>
    </source>
</evidence>
<evidence type="ECO:0000256" key="1">
    <source>
        <dbReference type="ARBA" id="ARBA00001602"/>
    </source>
</evidence>
<sequence length="270" mass="30064">MKLDTRPIGVFDSGIGGLTVVKEIMDTLPNENIVYFGDTARVPYGSKSAETVTRFAKQNTRFLLTKNVKAIVVACNTASAFSLDELQNAFEIPVIGVIKPGANAAAKASKNKRIGIIGTEGTVNSRAYEKAIIKLLPDAKIYAYPCPLFVPIVEEGWANTKVSYMVAEEYLSQLKEKQIDALVMGCTHYPLLTKVVDDVLEHKVKLINPARETALELKRILNENCIENTIDNSAEYEYYVSDNPDKFKRVGGNFLEHDIINIRKIDIEKF</sequence>
<dbReference type="PATRIC" id="fig|908809.3.peg.575"/>
<feature type="binding site" evidence="8">
    <location>
        <begin position="187"/>
        <end position="188"/>
    </location>
    <ligand>
        <name>substrate</name>
    </ligand>
</feature>
<name>A0A0R3JW68_CALMK</name>
<dbReference type="PROSITE" id="PS00924">
    <property type="entry name" value="ASP_GLU_RACEMASE_2"/>
    <property type="match status" value="1"/>
</dbReference>
<feature type="binding site" evidence="8">
    <location>
        <begin position="76"/>
        <end position="77"/>
    </location>
    <ligand>
        <name>substrate</name>
    </ligand>
</feature>
<dbReference type="InterPro" id="IPR004391">
    <property type="entry name" value="Glu_race"/>
</dbReference>
<dbReference type="Proteomes" id="UP000052015">
    <property type="component" value="Unassembled WGS sequence"/>
</dbReference>
<keyword evidence="10" id="KW-1185">Reference proteome</keyword>
<comment type="catalytic activity">
    <reaction evidence="1 8">
        <text>L-glutamate = D-glutamate</text>
        <dbReference type="Rhea" id="RHEA:12813"/>
        <dbReference type="ChEBI" id="CHEBI:29985"/>
        <dbReference type="ChEBI" id="CHEBI:29986"/>
        <dbReference type="EC" id="5.1.1.3"/>
    </reaction>
</comment>
<organism evidence="9 10">
    <name type="scientific">Caloramator mitchellensis</name>
    <dbReference type="NCBI Taxonomy" id="908809"/>
    <lineage>
        <taxon>Bacteria</taxon>
        <taxon>Bacillati</taxon>
        <taxon>Bacillota</taxon>
        <taxon>Clostridia</taxon>
        <taxon>Eubacteriales</taxon>
        <taxon>Clostridiaceae</taxon>
        <taxon>Caloramator</taxon>
    </lineage>
</organism>
<dbReference type="AlphaFoldDB" id="A0A0R3JW68"/>
<evidence type="ECO:0000256" key="5">
    <source>
        <dbReference type="ARBA" id="ARBA00023235"/>
    </source>
</evidence>
<comment type="pathway">
    <text evidence="8">Cell wall biogenesis; peptidoglycan biosynthesis.</text>
</comment>
<evidence type="ECO:0000256" key="6">
    <source>
        <dbReference type="ARBA" id="ARBA00023316"/>
    </source>
</evidence>
<dbReference type="PANTHER" id="PTHR21198">
    <property type="entry name" value="GLUTAMATE RACEMASE"/>
    <property type="match status" value="1"/>
</dbReference>
<dbReference type="HAMAP" id="MF_00258">
    <property type="entry name" value="Glu_racemase"/>
    <property type="match status" value="1"/>
</dbReference>
<proteinExistence type="inferred from homology"/>
<evidence type="ECO:0000256" key="7">
    <source>
        <dbReference type="ARBA" id="ARBA00070053"/>
    </source>
</evidence>
<evidence type="ECO:0000256" key="8">
    <source>
        <dbReference type="HAMAP-Rule" id="MF_00258"/>
    </source>
</evidence>
<keyword evidence="4 8" id="KW-0573">Peptidoglycan synthesis</keyword>
<comment type="function">
    <text evidence="8">Provides the (R)-glutamate required for cell wall biosynthesis.</text>
</comment>
<dbReference type="SUPFAM" id="SSF53681">
    <property type="entry name" value="Aspartate/glutamate racemase"/>
    <property type="match status" value="2"/>
</dbReference>
<dbReference type="EMBL" id="LKHP01000002">
    <property type="protein sequence ID" value="KRQ87768.1"/>
    <property type="molecule type" value="Genomic_DNA"/>
</dbReference>